<evidence type="ECO:0000256" key="11">
    <source>
        <dbReference type="ARBA" id="ARBA00023201"/>
    </source>
</evidence>
<comment type="subcellular location">
    <subcellularLocation>
        <location evidence="1">Membrane</location>
        <topology evidence="1">Multi-pass membrane protein</topology>
    </subcellularLocation>
</comment>
<keyword evidence="12 13" id="KW-0407">Ion channel</keyword>
<evidence type="ECO:0000256" key="8">
    <source>
        <dbReference type="ARBA" id="ARBA00023065"/>
    </source>
</evidence>
<evidence type="ECO:0000256" key="13">
    <source>
        <dbReference type="RuleBase" id="RU000679"/>
    </source>
</evidence>
<feature type="transmembrane region" description="Helical" evidence="14">
    <location>
        <begin position="247"/>
        <end position="270"/>
    </location>
</feature>
<accession>A0A915HR12</accession>
<dbReference type="InterPro" id="IPR001873">
    <property type="entry name" value="ENaC"/>
</dbReference>
<proteinExistence type="inferred from homology"/>
<keyword evidence="6 14" id="KW-1133">Transmembrane helix</keyword>
<dbReference type="Pfam" id="PF00858">
    <property type="entry name" value="ASC"/>
    <property type="match status" value="1"/>
</dbReference>
<evidence type="ECO:0000256" key="5">
    <source>
        <dbReference type="ARBA" id="ARBA00022692"/>
    </source>
</evidence>
<evidence type="ECO:0000256" key="14">
    <source>
        <dbReference type="SAM" id="Phobius"/>
    </source>
</evidence>
<sequence>MSAPKIGGIQVSQSNIRSVLSITLKVNKKEYCHNLRKWTGDGFHYSIHQPTKPIPLYVFSHFQLKLHAGYMFNVAIKITNIIRHTAHFGRCVNRYIMLPEIGSSGIPFDKSVCLVSCLAKLIYLECRCFTRAIHSLDTLFSIENVDLDYINMSTPWCRTSSELNDCDSKHIMLMNTDEFMPTNCPRCLPICVESEYTATITSKKLRSIPENVKIDSSVNDLIVANFFTDSSLVTTIYENPAFTTEDFIIYIGSVFNLFFGLSYIAIWEAINSVCIA</sequence>
<keyword evidence="10" id="KW-0325">Glycoprotein</keyword>
<keyword evidence="8 13" id="KW-0406">Ion transport</keyword>
<keyword evidence="3 13" id="KW-0813">Transport</keyword>
<keyword evidence="11 13" id="KW-0739">Sodium transport</keyword>
<dbReference type="PANTHER" id="PTHR11690:SF248">
    <property type="entry name" value="PICKPOCKET 17, ISOFORM A"/>
    <property type="match status" value="1"/>
</dbReference>
<organism evidence="15 16">
    <name type="scientific">Romanomermis culicivorax</name>
    <name type="common">Nematode worm</name>
    <dbReference type="NCBI Taxonomy" id="13658"/>
    <lineage>
        <taxon>Eukaryota</taxon>
        <taxon>Metazoa</taxon>
        <taxon>Ecdysozoa</taxon>
        <taxon>Nematoda</taxon>
        <taxon>Enoplea</taxon>
        <taxon>Dorylaimia</taxon>
        <taxon>Mermithida</taxon>
        <taxon>Mermithoidea</taxon>
        <taxon>Mermithidae</taxon>
        <taxon>Romanomermis</taxon>
    </lineage>
</organism>
<comment type="similarity">
    <text evidence="2 13">Belongs to the amiloride-sensitive sodium channel (TC 1.A.6) family.</text>
</comment>
<evidence type="ECO:0000256" key="10">
    <source>
        <dbReference type="ARBA" id="ARBA00023180"/>
    </source>
</evidence>
<dbReference type="GO" id="GO:0015280">
    <property type="term" value="F:ligand-gated sodium channel activity"/>
    <property type="evidence" value="ECO:0007669"/>
    <property type="project" value="TreeGrafter"/>
</dbReference>
<evidence type="ECO:0000256" key="6">
    <source>
        <dbReference type="ARBA" id="ARBA00022989"/>
    </source>
</evidence>
<reference evidence="16" key="1">
    <citation type="submission" date="2022-11" db="UniProtKB">
        <authorList>
            <consortium name="WormBaseParasite"/>
        </authorList>
    </citation>
    <scope>IDENTIFICATION</scope>
</reference>
<name>A0A915HR12_ROMCU</name>
<keyword evidence="5 13" id="KW-0812">Transmembrane</keyword>
<evidence type="ECO:0000256" key="9">
    <source>
        <dbReference type="ARBA" id="ARBA00023136"/>
    </source>
</evidence>
<protein>
    <submittedName>
        <fullName evidence="16">Uncharacterized protein</fullName>
    </submittedName>
</protein>
<keyword evidence="15" id="KW-1185">Reference proteome</keyword>
<dbReference type="WBParaSite" id="nRc.2.0.1.t03812-RA">
    <property type="protein sequence ID" value="nRc.2.0.1.t03812-RA"/>
    <property type="gene ID" value="nRc.2.0.1.g03812"/>
</dbReference>
<keyword evidence="7" id="KW-0915">Sodium</keyword>
<evidence type="ECO:0000256" key="3">
    <source>
        <dbReference type="ARBA" id="ARBA00022448"/>
    </source>
</evidence>
<dbReference type="PRINTS" id="PR01078">
    <property type="entry name" value="AMINACHANNEL"/>
</dbReference>
<evidence type="ECO:0000256" key="12">
    <source>
        <dbReference type="ARBA" id="ARBA00023303"/>
    </source>
</evidence>
<evidence type="ECO:0000256" key="2">
    <source>
        <dbReference type="ARBA" id="ARBA00007193"/>
    </source>
</evidence>
<dbReference type="PANTHER" id="PTHR11690">
    <property type="entry name" value="AMILORIDE-SENSITIVE SODIUM CHANNEL-RELATED"/>
    <property type="match status" value="1"/>
</dbReference>
<keyword evidence="4 13" id="KW-0894">Sodium channel</keyword>
<evidence type="ECO:0000256" key="7">
    <source>
        <dbReference type="ARBA" id="ARBA00023053"/>
    </source>
</evidence>
<evidence type="ECO:0000256" key="4">
    <source>
        <dbReference type="ARBA" id="ARBA00022461"/>
    </source>
</evidence>
<evidence type="ECO:0000256" key="1">
    <source>
        <dbReference type="ARBA" id="ARBA00004141"/>
    </source>
</evidence>
<keyword evidence="9 14" id="KW-0472">Membrane</keyword>
<evidence type="ECO:0000313" key="16">
    <source>
        <dbReference type="WBParaSite" id="nRc.2.0.1.t03812-RA"/>
    </source>
</evidence>
<evidence type="ECO:0000313" key="15">
    <source>
        <dbReference type="Proteomes" id="UP000887565"/>
    </source>
</evidence>
<dbReference type="Proteomes" id="UP000887565">
    <property type="component" value="Unplaced"/>
</dbReference>
<dbReference type="AlphaFoldDB" id="A0A915HR12"/>
<dbReference type="Gene3D" id="1.10.287.770">
    <property type="entry name" value="YojJ-like"/>
    <property type="match status" value="1"/>
</dbReference>
<dbReference type="GO" id="GO:0005886">
    <property type="term" value="C:plasma membrane"/>
    <property type="evidence" value="ECO:0007669"/>
    <property type="project" value="TreeGrafter"/>
</dbReference>